<reference evidence="2" key="1">
    <citation type="journal article" date="2021" name="Nat. Commun.">
        <title>Genetic determinants of endophytism in the Arabidopsis root mycobiome.</title>
        <authorList>
            <person name="Mesny F."/>
            <person name="Miyauchi S."/>
            <person name="Thiergart T."/>
            <person name="Pickel B."/>
            <person name="Atanasova L."/>
            <person name="Karlsson M."/>
            <person name="Huettel B."/>
            <person name="Barry K.W."/>
            <person name="Haridas S."/>
            <person name="Chen C."/>
            <person name="Bauer D."/>
            <person name="Andreopoulos W."/>
            <person name="Pangilinan J."/>
            <person name="LaButti K."/>
            <person name="Riley R."/>
            <person name="Lipzen A."/>
            <person name="Clum A."/>
            <person name="Drula E."/>
            <person name="Henrissat B."/>
            <person name="Kohler A."/>
            <person name="Grigoriev I.V."/>
            <person name="Martin F.M."/>
            <person name="Hacquard S."/>
        </authorList>
    </citation>
    <scope>NUCLEOTIDE SEQUENCE</scope>
    <source>
        <strain evidence="2">MPI-CAGE-AT-0147</strain>
    </source>
</reference>
<dbReference type="Gene3D" id="1.25.40.10">
    <property type="entry name" value="Tetratricopeptide repeat domain"/>
    <property type="match status" value="2"/>
</dbReference>
<dbReference type="SUPFAM" id="SSF48452">
    <property type="entry name" value="TPR-like"/>
    <property type="match status" value="1"/>
</dbReference>
<dbReference type="Pfam" id="PF01048">
    <property type="entry name" value="PNP_UDP_1"/>
    <property type="match status" value="1"/>
</dbReference>
<proteinExistence type="predicted"/>
<evidence type="ECO:0000313" key="3">
    <source>
        <dbReference type="Proteomes" id="UP000738349"/>
    </source>
</evidence>
<evidence type="ECO:0000313" key="2">
    <source>
        <dbReference type="EMBL" id="KAH7124722.1"/>
    </source>
</evidence>
<dbReference type="InterPro" id="IPR053137">
    <property type="entry name" value="NLR-like"/>
</dbReference>
<keyword evidence="3" id="KW-1185">Reference proteome</keyword>
<dbReference type="AlphaFoldDB" id="A0A9P9DTH3"/>
<dbReference type="SUPFAM" id="SSF52540">
    <property type="entry name" value="P-loop containing nucleoside triphosphate hydrolases"/>
    <property type="match status" value="1"/>
</dbReference>
<dbReference type="Gene3D" id="3.40.50.1580">
    <property type="entry name" value="Nucleoside phosphorylase domain"/>
    <property type="match status" value="1"/>
</dbReference>
<dbReference type="InterPro" id="IPR035994">
    <property type="entry name" value="Nucleoside_phosphorylase_sf"/>
</dbReference>
<dbReference type="GO" id="GO:0009116">
    <property type="term" value="P:nucleoside metabolic process"/>
    <property type="evidence" value="ECO:0007669"/>
    <property type="project" value="InterPro"/>
</dbReference>
<dbReference type="EMBL" id="JAGMUV010000021">
    <property type="protein sequence ID" value="KAH7124722.1"/>
    <property type="molecule type" value="Genomic_DNA"/>
</dbReference>
<dbReference type="PANTHER" id="PTHR46082">
    <property type="entry name" value="ATP/GTP-BINDING PROTEIN-RELATED"/>
    <property type="match status" value="1"/>
</dbReference>
<name>A0A9P9DTH3_9HYPO</name>
<gene>
    <name evidence="2" type="ORF">EDB81DRAFT_847000</name>
</gene>
<dbReference type="Proteomes" id="UP000738349">
    <property type="component" value="Unassembled WGS sequence"/>
</dbReference>
<dbReference type="OrthoDB" id="626167at2759"/>
<dbReference type="Pfam" id="PF13374">
    <property type="entry name" value="TPR_10"/>
    <property type="match status" value="2"/>
</dbReference>
<sequence>MFSPRPSRRDDFEVAIICALPLEYDAVSYIFDEFWDEDGDRYGRAVGDPNSYTTGRMGKYNVVLALLPHMGKTNAASATASMRSSYGGLRLALLVGVCGAMPCGRDGEVLLGDVVISKTVIQYDFGRQYPDRFIRKNTLEDNLGRPNKDVRNLLAVFETDRGLDQLERRTAQCLRQLQAKVTQTRRRGKYDYPGPAEDRLYEPAYRHKHHVSPTCICGDCFSDLDPVCDEVLSSSCADLGCDDEHLIMRERLQAKRQLGYDGSDTAQRPAVHVGAVASGDTVIKSAADRDRLSREAGVIAFEMEGAGVWDEVPCIVVKGVCDYADSHKHKGWQNFAAATAASASKAILEGYIQTDEALKASAGEDPKFVERTDILLWLRDHTAQPGSRAALVGLGGIGKSQVAIHYAYEVRQASPDTWVFWVHASSSSRFEEAYRCIADRLQLPGRDDPQRNVLQLVHAWLCDEENGPWMMVLDNADSVDVFFPRRGAHGSRDQPLASFLPKTGRGSIIITSRNADAAERLAGLDAIYNVPVMEKSQALQLLRNRFGEQCADSHMAAAYIKRRGTRMLILAYLDEFRKSDKKRASLLNKDAGDLRCDESADNSTVTTWQITFEQIRRDRPSAANLLSFMNGEDGEEDLDEDLEVLCGYSLVAVTAESDVFEMHALVQFCTRVWLSSFGDMQYWEREFLRVMSDRYPSGTYESWRECQRLDPHIEAIVKGEPGDGEGALRWARLVMNAGWYRLMKGSEKVLGREHPDTLTSVNNLALVLRYQGKYEEAEHMNRRALDSREKVLGREHPDTLVSISNLASSEHMHRRALDSREKVLRRDHPDTLTNVSNLASVLQYQGKYEEAEHMNRRALDSKEKVLGREHPDTLTTVYKLAYFLHRQARFSDAAELYERACSGYIKALGSDHPTTRVSVVMRSHVLRDAGCSLGTRLSSGSESFIDKPSHLAQRGQDITQDASNIHRVISELIYKLYYIASVNILLFL</sequence>
<dbReference type="InterPro" id="IPR011990">
    <property type="entry name" value="TPR-like_helical_dom_sf"/>
</dbReference>
<dbReference type="Pfam" id="PF13424">
    <property type="entry name" value="TPR_12"/>
    <property type="match status" value="1"/>
</dbReference>
<dbReference type="PANTHER" id="PTHR46082:SF6">
    <property type="entry name" value="AAA+ ATPASE DOMAIN-CONTAINING PROTEIN-RELATED"/>
    <property type="match status" value="1"/>
</dbReference>
<dbReference type="SUPFAM" id="SSF53167">
    <property type="entry name" value="Purine and uridine phosphorylases"/>
    <property type="match status" value="1"/>
</dbReference>
<comment type="caution">
    <text evidence="2">The sequence shown here is derived from an EMBL/GenBank/DDBJ whole genome shotgun (WGS) entry which is preliminary data.</text>
</comment>
<dbReference type="InterPro" id="IPR027417">
    <property type="entry name" value="P-loop_NTPase"/>
</dbReference>
<dbReference type="InterPro" id="IPR000845">
    <property type="entry name" value="Nucleoside_phosphorylase_d"/>
</dbReference>
<evidence type="ECO:0000259" key="1">
    <source>
        <dbReference type="Pfam" id="PF01048"/>
    </source>
</evidence>
<organism evidence="2 3">
    <name type="scientific">Dactylonectria macrodidyma</name>
    <dbReference type="NCBI Taxonomy" id="307937"/>
    <lineage>
        <taxon>Eukaryota</taxon>
        <taxon>Fungi</taxon>
        <taxon>Dikarya</taxon>
        <taxon>Ascomycota</taxon>
        <taxon>Pezizomycotina</taxon>
        <taxon>Sordariomycetes</taxon>
        <taxon>Hypocreomycetidae</taxon>
        <taxon>Hypocreales</taxon>
        <taxon>Nectriaceae</taxon>
        <taxon>Dactylonectria</taxon>
    </lineage>
</organism>
<dbReference type="GO" id="GO:0003824">
    <property type="term" value="F:catalytic activity"/>
    <property type="evidence" value="ECO:0007669"/>
    <property type="project" value="InterPro"/>
</dbReference>
<protein>
    <recommendedName>
        <fullName evidence="1">Nucleoside phosphorylase domain-containing protein</fullName>
    </recommendedName>
</protein>
<accession>A0A9P9DTH3</accession>
<feature type="domain" description="Nucleoside phosphorylase" evidence="1">
    <location>
        <begin position="14"/>
        <end position="129"/>
    </location>
</feature>
<dbReference type="Gene3D" id="3.40.50.300">
    <property type="entry name" value="P-loop containing nucleotide triphosphate hydrolases"/>
    <property type="match status" value="1"/>
</dbReference>